<evidence type="ECO:0000256" key="1">
    <source>
        <dbReference type="ARBA" id="ARBA00002670"/>
    </source>
</evidence>
<dbReference type="Pfam" id="PF00961">
    <property type="entry name" value="LAGLIDADG_1"/>
    <property type="match status" value="1"/>
</dbReference>
<reference evidence="3" key="1">
    <citation type="journal article" date="2021" name="Front. Genet.">
        <title>Comparative Mitogenomic Analysis Reveals Dynamics of Intron Within and Between Tricholoma Species and Phylogeny of Basidiomycota.</title>
        <authorList>
            <person name="Huang W."/>
            <person name="Feng H."/>
            <person name="Tu W."/>
            <person name="Xiong C."/>
            <person name="Jin X."/>
            <person name="Li P."/>
            <person name="Wang X."/>
            <person name="Li Q."/>
        </authorList>
    </citation>
    <scope>NUCLEOTIDE SEQUENCE</scope>
</reference>
<keyword evidence="3" id="KW-0496">Mitochondrion</keyword>
<dbReference type="EMBL" id="MN873035">
    <property type="protein sequence ID" value="QIC20199.1"/>
    <property type="molecule type" value="Genomic_DNA"/>
</dbReference>
<comment type="function">
    <text evidence="1">Mitochondrial DNA endonuclease involved in intron homing.</text>
</comment>
<evidence type="ECO:0000313" key="3">
    <source>
        <dbReference type="EMBL" id="QIC20199.1"/>
    </source>
</evidence>
<dbReference type="GO" id="GO:0004519">
    <property type="term" value="F:endonuclease activity"/>
    <property type="evidence" value="ECO:0007669"/>
    <property type="project" value="UniProtKB-KW"/>
</dbReference>
<organism evidence="3">
    <name type="scientific">Tricholoma bakamatsutake</name>
    <dbReference type="NCBI Taxonomy" id="51221"/>
    <lineage>
        <taxon>Eukaryota</taxon>
        <taxon>Fungi</taxon>
        <taxon>Dikarya</taxon>
        <taxon>Basidiomycota</taxon>
        <taxon>Agaricomycotina</taxon>
        <taxon>Agaricomycetes</taxon>
        <taxon>Agaricomycetidae</taxon>
        <taxon>Agaricales</taxon>
        <taxon>Tricholomatineae</taxon>
        <taxon>Tricholomataceae</taxon>
        <taxon>Tricholoma</taxon>
    </lineage>
</organism>
<dbReference type="Gene3D" id="3.10.28.10">
    <property type="entry name" value="Homing endonucleases"/>
    <property type="match status" value="1"/>
</dbReference>
<evidence type="ECO:0000259" key="2">
    <source>
        <dbReference type="Pfam" id="PF00961"/>
    </source>
</evidence>
<dbReference type="InterPro" id="IPR004860">
    <property type="entry name" value="LAGLIDADG_dom"/>
</dbReference>
<proteinExistence type="predicted"/>
<keyword evidence="3" id="KW-0540">Nuclease</keyword>
<dbReference type="AlphaFoldDB" id="A0A6C0W461"/>
<protein>
    <submittedName>
        <fullName evidence="3">LAGLIDADG homing endonuclease</fullName>
    </submittedName>
</protein>
<keyword evidence="3" id="KW-0378">Hydrolase</keyword>
<geneLocation type="mitochondrion" evidence="3"/>
<feature type="domain" description="Homing endonuclease LAGLIDADG" evidence="2">
    <location>
        <begin position="42"/>
        <end position="96"/>
    </location>
</feature>
<keyword evidence="3" id="KW-0255">Endonuclease</keyword>
<dbReference type="InterPro" id="IPR027434">
    <property type="entry name" value="Homing_endonucl"/>
</dbReference>
<dbReference type="SUPFAM" id="SSF55608">
    <property type="entry name" value="Homing endonucleases"/>
    <property type="match status" value="1"/>
</dbReference>
<dbReference type="RefSeq" id="YP_009739356.1">
    <property type="nucleotide sequence ID" value="NC_046499.1"/>
</dbReference>
<accession>A0A6C0W461</accession>
<name>A0A6C0W461_9AGAR</name>
<dbReference type="GeneID" id="44802785"/>
<gene>
    <name evidence="3" type="primary">orf99</name>
</gene>
<sequence>MKNINNNFIKTLSSSEYKKDNLFINFKNKNFILDFDFLEWFTGFTDAEGNFQITLRKFNENNYTSAMLTFQIGLHIDDLSILEYIKNKLWTYLYFREKM</sequence>